<keyword evidence="13" id="KW-1185">Reference proteome</keyword>
<dbReference type="GO" id="GO:0050613">
    <property type="term" value="F:Delta14-sterol reductase activity"/>
    <property type="evidence" value="ECO:0007669"/>
    <property type="project" value="TreeGrafter"/>
</dbReference>
<feature type="compositionally biased region" description="Basic residues" evidence="10">
    <location>
        <begin position="192"/>
        <end position="206"/>
    </location>
</feature>
<dbReference type="AlphaFoldDB" id="A0AA88HIW5"/>
<dbReference type="GO" id="GO:0005789">
    <property type="term" value="C:endoplasmic reticulum membrane"/>
    <property type="evidence" value="ECO:0007669"/>
    <property type="project" value="TreeGrafter"/>
</dbReference>
<feature type="transmembrane region" description="Helical" evidence="11">
    <location>
        <begin position="406"/>
        <end position="429"/>
    </location>
</feature>
<comment type="caution">
    <text evidence="12">The sequence shown here is derived from an EMBL/GenBank/DDBJ whole genome shotgun (WGS) entry which is preliminary data.</text>
</comment>
<keyword evidence="7 11" id="KW-0472">Membrane</keyword>
<feature type="transmembrane region" description="Helical" evidence="11">
    <location>
        <begin position="346"/>
        <end position="364"/>
    </location>
</feature>
<feature type="region of interest" description="Disordered" evidence="10">
    <location>
        <begin position="1"/>
        <end position="84"/>
    </location>
</feature>
<feature type="transmembrane region" description="Helical" evidence="11">
    <location>
        <begin position="376"/>
        <end position="394"/>
    </location>
</feature>
<dbReference type="GO" id="GO:0005637">
    <property type="term" value="C:nuclear inner membrane"/>
    <property type="evidence" value="ECO:0007669"/>
    <property type="project" value="UniProtKB-SubCell"/>
</dbReference>
<evidence type="ECO:0000256" key="10">
    <source>
        <dbReference type="SAM" id="MobiDB-lite"/>
    </source>
</evidence>
<dbReference type="PANTHER" id="PTHR21257">
    <property type="entry name" value="DELTA(14)-STEROL REDUCTASE"/>
    <property type="match status" value="1"/>
</dbReference>
<sequence>MPRERRQMTPKRQSRSRSRSQARTPTRIKQENVLAQDSPIRRSPGRPPKTVKQSPSRQLRSSSRGRSPGRNVTETPKAERIVEPRTSINISPARIVKLADTNLEVQQSARVWETTETKSRGRPTGRMAIISPKVRQFSKAVAPRNISPARIVRQAGSALEVPVRQPPTALKTVEPALGLQPRFDSDSDLGVRRCKSPGRKISPRKSLKPEIPSRQSERISMKLSNEAQQLIEEIEARFKTTSTPSTMPNPFDMARPSSVEALDFSDVDEVSVRGVDEIREVESVPAVRVKISKFRSGLACLATLAKSFIWPIFILLTSIACEQNSCALLQVPAFSSDLYNYLDFKTINFVLGFVTTVFLLKLLPQGFGRFKGYLSGKHLIMLEVLALAMAYDFYPAMFSNIQERYIQLLASCTLVGVLISIVSTIVPVVLRNRIDLQRLQFKEAVAAIPWLAVIALNFAYLLNNVNAKEYKMSPTLYLAAAMQILYSCAQLWFLEDINLPTPDLSWILYCMMQPFLFSMSVRYVALSWSELNVYALAAIGILFCISFYIFCSSNYDKVAFKLDPHAPKFQGYEFIPTGTGERIFAGRLWGEIRHPDYFADFLMHVSLTFCGSLGLHIYLLEPLMTFVMLIKQARLDDAWMSHKYGPAWDRYCLKAKSRLIPGIY</sequence>
<dbReference type="PANTHER" id="PTHR21257:SF55">
    <property type="entry name" value="DELTA(14)-STEROL REDUCTASE LBR"/>
    <property type="match status" value="1"/>
</dbReference>
<comment type="similarity">
    <text evidence="2">Belongs to the ERG4/ERG24 family.</text>
</comment>
<evidence type="ECO:0000256" key="3">
    <source>
        <dbReference type="ARBA" id="ARBA00022553"/>
    </source>
</evidence>
<keyword evidence="8" id="KW-0675">Receptor</keyword>
<protein>
    <submittedName>
        <fullName evidence="12">Uncharacterized protein</fullName>
    </submittedName>
</protein>
<dbReference type="Proteomes" id="UP001187531">
    <property type="component" value="Unassembled WGS sequence"/>
</dbReference>
<evidence type="ECO:0000256" key="6">
    <source>
        <dbReference type="ARBA" id="ARBA00023125"/>
    </source>
</evidence>
<name>A0AA88HIW5_ARTSF</name>
<dbReference type="GO" id="GO:0003677">
    <property type="term" value="F:DNA binding"/>
    <property type="evidence" value="ECO:0007669"/>
    <property type="project" value="UniProtKB-KW"/>
</dbReference>
<keyword evidence="4 11" id="KW-0812">Transmembrane</keyword>
<keyword evidence="6" id="KW-0238">DNA-binding</keyword>
<feature type="transmembrane region" description="Helical" evidence="11">
    <location>
        <begin position="531"/>
        <end position="551"/>
    </location>
</feature>
<evidence type="ECO:0000313" key="13">
    <source>
        <dbReference type="Proteomes" id="UP001187531"/>
    </source>
</evidence>
<proteinExistence type="inferred from homology"/>
<dbReference type="EMBL" id="JAVRJZ010000020">
    <property type="protein sequence ID" value="KAK2706172.1"/>
    <property type="molecule type" value="Genomic_DNA"/>
</dbReference>
<feature type="compositionally biased region" description="Low complexity" evidence="10">
    <location>
        <begin position="53"/>
        <end position="70"/>
    </location>
</feature>
<feature type="transmembrane region" description="Helical" evidence="11">
    <location>
        <begin position="597"/>
        <end position="619"/>
    </location>
</feature>
<dbReference type="InterPro" id="IPR001171">
    <property type="entry name" value="ERG24_DHCR-like"/>
</dbReference>
<organism evidence="12 13">
    <name type="scientific">Artemia franciscana</name>
    <name type="common">Brine shrimp</name>
    <name type="synonym">Artemia sanfranciscana</name>
    <dbReference type="NCBI Taxonomy" id="6661"/>
    <lineage>
        <taxon>Eukaryota</taxon>
        <taxon>Metazoa</taxon>
        <taxon>Ecdysozoa</taxon>
        <taxon>Arthropoda</taxon>
        <taxon>Crustacea</taxon>
        <taxon>Branchiopoda</taxon>
        <taxon>Anostraca</taxon>
        <taxon>Artemiidae</taxon>
        <taxon>Artemia</taxon>
    </lineage>
</organism>
<feature type="compositionally biased region" description="Basic residues" evidence="10">
    <location>
        <begin position="8"/>
        <end position="20"/>
    </location>
</feature>
<evidence type="ECO:0000256" key="11">
    <source>
        <dbReference type="SAM" id="Phobius"/>
    </source>
</evidence>
<keyword evidence="3" id="KW-0597">Phosphoprotein</keyword>
<evidence type="ECO:0000256" key="5">
    <source>
        <dbReference type="ARBA" id="ARBA00022989"/>
    </source>
</evidence>
<evidence type="ECO:0000256" key="7">
    <source>
        <dbReference type="ARBA" id="ARBA00023136"/>
    </source>
</evidence>
<evidence type="ECO:0000256" key="2">
    <source>
        <dbReference type="ARBA" id="ARBA00005402"/>
    </source>
</evidence>
<feature type="transmembrane region" description="Helical" evidence="11">
    <location>
        <begin position="506"/>
        <end position="525"/>
    </location>
</feature>
<gene>
    <name evidence="12" type="ORF">QYM36_016267</name>
</gene>
<accession>A0AA88HIW5</accession>
<comment type="subcellular location">
    <subcellularLocation>
        <location evidence="1">Nucleus inner membrane</location>
        <topology evidence="1">Multi-pass membrane protein</topology>
    </subcellularLocation>
</comment>
<feature type="transmembrane region" description="Helical" evidence="11">
    <location>
        <begin position="441"/>
        <end position="462"/>
    </location>
</feature>
<evidence type="ECO:0000256" key="8">
    <source>
        <dbReference type="ARBA" id="ARBA00023170"/>
    </source>
</evidence>
<evidence type="ECO:0000256" key="9">
    <source>
        <dbReference type="ARBA" id="ARBA00023242"/>
    </source>
</evidence>
<keyword evidence="9" id="KW-0539">Nucleus</keyword>
<dbReference type="Pfam" id="PF01222">
    <property type="entry name" value="ERG4_ERG24"/>
    <property type="match status" value="1"/>
</dbReference>
<dbReference type="GO" id="GO:0006695">
    <property type="term" value="P:cholesterol biosynthetic process"/>
    <property type="evidence" value="ECO:0007669"/>
    <property type="project" value="TreeGrafter"/>
</dbReference>
<evidence type="ECO:0000256" key="4">
    <source>
        <dbReference type="ARBA" id="ARBA00022692"/>
    </source>
</evidence>
<keyword evidence="5 11" id="KW-1133">Transmembrane helix</keyword>
<evidence type="ECO:0000313" key="12">
    <source>
        <dbReference type="EMBL" id="KAK2706172.1"/>
    </source>
</evidence>
<dbReference type="Gene3D" id="1.20.120.1630">
    <property type="match status" value="1"/>
</dbReference>
<reference evidence="12" key="1">
    <citation type="submission" date="2023-07" db="EMBL/GenBank/DDBJ databases">
        <title>Chromosome-level genome assembly of Artemia franciscana.</title>
        <authorList>
            <person name="Jo E."/>
        </authorList>
    </citation>
    <scope>NUCLEOTIDE SEQUENCE</scope>
    <source>
        <tissue evidence="12">Whole body</tissue>
    </source>
</reference>
<feature type="region of interest" description="Disordered" evidence="10">
    <location>
        <begin position="184"/>
        <end position="217"/>
    </location>
</feature>
<evidence type="ECO:0000256" key="1">
    <source>
        <dbReference type="ARBA" id="ARBA00004473"/>
    </source>
</evidence>
<feature type="transmembrane region" description="Helical" evidence="11">
    <location>
        <begin position="474"/>
        <end position="494"/>
    </location>
</feature>